<evidence type="ECO:0000313" key="2">
    <source>
        <dbReference type="Proteomes" id="UP000828390"/>
    </source>
</evidence>
<keyword evidence="2" id="KW-1185">Reference proteome</keyword>
<dbReference type="AlphaFoldDB" id="A0A9D4FJK3"/>
<name>A0A9D4FJK3_DREPO</name>
<evidence type="ECO:0000313" key="1">
    <source>
        <dbReference type="EMBL" id="KAH3799512.1"/>
    </source>
</evidence>
<accession>A0A9D4FJK3</accession>
<dbReference type="EMBL" id="JAIWYP010000007">
    <property type="protein sequence ID" value="KAH3799512.1"/>
    <property type="molecule type" value="Genomic_DNA"/>
</dbReference>
<sequence>MLDTMTSISGTFNSRQFEIRKTLSYSGDNINFKMGVSKERKSVRKVGYIQHWFGSPAIVQNVNFQAMDYDIPQCDLRLLPTETCIICEEELQEISNNDSVLSARVLVEFFPWLKPSTACVNEAIAVVPQDLTKEYHHTITNYA</sequence>
<protein>
    <submittedName>
        <fullName evidence="1">Uncharacterized protein</fullName>
    </submittedName>
</protein>
<reference evidence="1" key="1">
    <citation type="journal article" date="2019" name="bioRxiv">
        <title>The Genome of the Zebra Mussel, Dreissena polymorpha: A Resource for Invasive Species Research.</title>
        <authorList>
            <person name="McCartney M.A."/>
            <person name="Auch B."/>
            <person name="Kono T."/>
            <person name="Mallez S."/>
            <person name="Zhang Y."/>
            <person name="Obille A."/>
            <person name="Becker A."/>
            <person name="Abrahante J.E."/>
            <person name="Garbe J."/>
            <person name="Badalamenti J.P."/>
            <person name="Herman A."/>
            <person name="Mangelson H."/>
            <person name="Liachko I."/>
            <person name="Sullivan S."/>
            <person name="Sone E.D."/>
            <person name="Koren S."/>
            <person name="Silverstein K.A.T."/>
            <person name="Beckman K.B."/>
            <person name="Gohl D.M."/>
        </authorList>
    </citation>
    <scope>NUCLEOTIDE SEQUENCE</scope>
    <source>
        <strain evidence="1">Duluth1</strain>
        <tissue evidence="1">Whole animal</tissue>
    </source>
</reference>
<proteinExistence type="predicted"/>
<organism evidence="1 2">
    <name type="scientific">Dreissena polymorpha</name>
    <name type="common">Zebra mussel</name>
    <name type="synonym">Mytilus polymorpha</name>
    <dbReference type="NCBI Taxonomy" id="45954"/>
    <lineage>
        <taxon>Eukaryota</taxon>
        <taxon>Metazoa</taxon>
        <taxon>Spiralia</taxon>
        <taxon>Lophotrochozoa</taxon>
        <taxon>Mollusca</taxon>
        <taxon>Bivalvia</taxon>
        <taxon>Autobranchia</taxon>
        <taxon>Heteroconchia</taxon>
        <taxon>Euheterodonta</taxon>
        <taxon>Imparidentia</taxon>
        <taxon>Neoheterodontei</taxon>
        <taxon>Myida</taxon>
        <taxon>Dreissenoidea</taxon>
        <taxon>Dreissenidae</taxon>
        <taxon>Dreissena</taxon>
    </lineage>
</organism>
<dbReference type="Proteomes" id="UP000828390">
    <property type="component" value="Unassembled WGS sequence"/>
</dbReference>
<gene>
    <name evidence="1" type="ORF">DPMN_153122</name>
</gene>
<reference evidence="1" key="2">
    <citation type="submission" date="2020-11" db="EMBL/GenBank/DDBJ databases">
        <authorList>
            <person name="McCartney M.A."/>
            <person name="Auch B."/>
            <person name="Kono T."/>
            <person name="Mallez S."/>
            <person name="Becker A."/>
            <person name="Gohl D.M."/>
            <person name="Silverstein K.A.T."/>
            <person name="Koren S."/>
            <person name="Bechman K.B."/>
            <person name="Herman A."/>
            <person name="Abrahante J.E."/>
            <person name="Garbe J."/>
        </authorList>
    </citation>
    <scope>NUCLEOTIDE SEQUENCE</scope>
    <source>
        <strain evidence="1">Duluth1</strain>
        <tissue evidence="1">Whole animal</tissue>
    </source>
</reference>
<comment type="caution">
    <text evidence="1">The sequence shown here is derived from an EMBL/GenBank/DDBJ whole genome shotgun (WGS) entry which is preliminary data.</text>
</comment>